<feature type="domain" description="COMM" evidence="3">
    <location>
        <begin position="120"/>
        <end position="193"/>
    </location>
</feature>
<evidence type="ECO:0000313" key="4">
    <source>
        <dbReference type="EMBL" id="KAK4878283.1"/>
    </source>
</evidence>
<dbReference type="EMBL" id="JARPUR010000004">
    <property type="protein sequence ID" value="KAK4878283.1"/>
    <property type="molecule type" value="Genomic_DNA"/>
</dbReference>
<evidence type="ECO:0000313" key="5">
    <source>
        <dbReference type="Proteomes" id="UP001353858"/>
    </source>
</evidence>
<dbReference type="CDD" id="cd04751">
    <property type="entry name" value="Commd3"/>
    <property type="match status" value="1"/>
</dbReference>
<evidence type="ECO:0000259" key="3">
    <source>
        <dbReference type="PROSITE" id="PS51269"/>
    </source>
</evidence>
<gene>
    <name evidence="4" type="ORF">RN001_010789</name>
</gene>
<accession>A0AAN7QHR2</accession>
<dbReference type="AlphaFoldDB" id="A0AAN7QHR2"/>
<dbReference type="InterPro" id="IPR017920">
    <property type="entry name" value="COMM"/>
</dbReference>
<protein>
    <recommendedName>
        <fullName evidence="1">COMM domain-containing protein 3</fullName>
    </recommendedName>
</protein>
<reference evidence="5" key="1">
    <citation type="submission" date="2023-01" db="EMBL/GenBank/DDBJ databases">
        <title>Key to firefly adult light organ development and bioluminescence: homeobox transcription factors regulate luciferase expression and transportation to peroxisome.</title>
        <authorList>
            <person name="Fu X."/>
        </authorList>
    </citation>
    <scope>NUCLEOTIDE SEQUENCE [LARGE SCALE GENOMIC DNA]</scope>
</reference>
<dbReference type="Pfam" id="PF21672">
    <property type="entry name" value="COMM_HN"/>
    <property type="match status" value="1"/>
</dbReference>
<name>A0AAN7QHR2_9COLE</name>
<evidence type="ECO:0000256" key="1">
    <source>
        <dbReference type="ARBA" id="ARBA00016548"/>
    </source>
</evidence>
<sequence length="195" mass="22359">MNISEELKTRLKFISNCNITEDVYKKLLENTFATLAGKSETHSMSTLYNSKPDLLKQAHAILLQAGAEFARNNMNGDEVKAVLTEINFNQNRTKLFVDLYETNKDDVQVQLGNIGMHPPHIVDADWKIDYIVKASNLDQSEGPIFRISLVSSKYDECDNERKLERINFSCNSQELQDLVYKLKDAVRHCQRLTTE</sequence>
<dbReference type="Proteomes" id="UP001353858">
    <property type="component" value="Unassembled WGS sequence"/>
</dbReference>
<dbReference type="PANTHER" id="PTHR31159:SF1">
    <property type="entry name" value="COMM DOMAIN-CONTAINING PROTEIN 3"/>
    <property type="match status" value="1"/>
</dbReference>
<evidence type="ECO:0000256" key="2">
    <source>
        <dbReference type="ARBA" id="ARBA00093469"/>
    </source>
</evidence>
<comment type="caution">
    <text evidence="4">The sequence shown here is derived from an EMBL/GenBank/DDBJ whole genome shotgun (WGS) entry which is preliminary data.</text>
</comment>
<dbReference type="Pfam" id="PF07258">
    <property type="entry name" value="COMM_domain"/>
    <property type="match status" value="1"/>
</dbReference>
<dbReference type="PROSITE" id="PS51269">
    <property type="entry name" value="COMM"/>
    <property type="match status" value="1"/>
</dbReference>
<dbReference type="PANTHER" id="PTHR31159">
    <property type="entry name" value="COMM DOMAIN-CONTAINING PROTEIN 3"/>
    <property type="match status" value="1"/>
</dbReference>
<comment type="similarity">
    <text evidence="2">Belongs to the COMM domain-containing protein 3 family.</text>
</comment>
<proteinExistence type="inferred from homology"/>
<organism evidence="4 5">
    <name type="scientific">Aquatica leii</name>
    <dbReference type="NCBI Taxonomy" id="1421715"/>
    <lineage>
        <taxon>Eukaryota</taxon>
        <taxon>Metazoa</taxon>
        <taxon>Ecdysozoa</taxon>
        <taxon>Arthropoda</taxon>
        <taxon>Hexapoda</taxon>
        <taxon>Insecta</taxon>
        <taxon>Pterygota</taxon>
        <taxon>Neoptera</taxon>
        <taxon>Endopterygota</taxon>
        <taxon>Coleoptera</taxon>
        <taxon>Polyphaga</taxon>
        <taxon>Elateriformia</taxon>
        <taxon>Elateroidea</taxon>
        <taxon>Lampyridae</taxon>
        <taxon>Luciolinae</taxon>
        <taxon>Aquatica</taxon>
    </lineage>
</organism>
<keyword evidence="5" id="KW-1185">Reference proteome</keyword>
<dbReference type="GO" id="GO:0006814">
    <property type="term" value="P:sodium ion transport"/>
    <property type="evidence" value="ECO:0007669"/>
    <property type="project" value="InterPro"/>
</dbReference>
<dbReference type="InterPro" id="IPR037355">
    <property type="entry name" value="COMMD3"/>
</dbReference>